<feature type="region of interest" description="Disordered" evidence="1">
    <location>
        <begin position="1"/>
        <end position="25"/>
    </location>
</feature>
<name>A0A195EVZ2_9HYME</name>
<evidence type="ECO:0000313" key="2">
    <source>
        <dbReference type="EMBL" id="KYN32316.1"/>
    </source>
</evidence>
<evidence type="ECO:0000313" key="3">
    <source>
        <dbReference type="Proteomes" id="UP000078541"/>
    </source>
</evidence>
<reference evidence="2 3" key="1">
    <citation type="submission" date="2016-03" db="EMBL/GenBank/DDBJ databases">
        <title>Trachymyrmex septentrionalis WGS genome.</title>
        <authorList>
            <person name="Nygaard S."/>
            <person name="Hu H."/>
            <person name="Boomsma J."/>
            <person name="Zhang G."/>
        </authorList>
    </citation>
    <scope>NUCLEOTIDE SEQUENCE [LARGE SCALE GENOMIC DNA]</scope>
    <source>
        <strain evidence="2">Tsep2-gDNA-1</strain>
        <tissue evidence="2">Whole body</tissue>
    </source>
</reference>
<dbReference type="AlphaFoldDB" id="A0A195EVZ2"/>
<evidence type="ECO:0000256" key="1">
    <source>
        <dbReference type="SAM" id="MobiDB-lite"/>
    </source>
</evidence>
<dbReference type="Proteomes" id="UP000078541">
    <property type="component" value="Unassembled WGS sequence"/>
</dbReference>
<accession>A0A195EVZ2</accession>
<sequence length="99" mass="10317">MDLGPALITRADRSARETPEERPTEMTLCTAAGPLGCWTSGKEGWPARLSSAGFASHRRRLASGLPHGLVLAPGAQGSLCGGALTVERDSNRGAENETT</sequence>
<keyword evidence="3" id="KW-1185">Reference proteome</keyword>
<proteinExistence type="predicted"/>
<gene>
    <name evidence="2" type="ORF">ALC56_13173</name>
</gene>
<protein>
    <submittedName>
        <fullName evidence="2">Uncharacterized protein</fullName>
    </submittedName>
</protein>
<organism evidence="2 3">
    <name type="scientific">Trachymyrmex septentrionalis</name>
    <dbReference type="NCBI Taxonomy" id="34720"/>
    <lineage>
        <taxon>Eukaryota</taxon>
        <taxon>Metazoa</taxon>
        <taxon>Ecdysozoa</taxon>
        <taxon>Arthropoda</taxon>
        <taxon>Hexapoda</taxon>
        <taxon>Insecta</taxon>
        <taxon>Pterygota</taxon>
        <taxon>Neoptera</taxon>
        <taxon>Endopterygota</taxon>
        <taxon>Hymenoptera</taxon>
        <taxon>Apocrita</taxon>
        <taxon>Aculeata</taxon>
        <taxon>Formicoidea</taxon>
        <taxon>Formicidae</taxon>
        <taxon>Myrmicinae</taxon>
        <taxon>Trachymyrmex</taxon>
    </lineage>
</organism>
<dbReference type="EMBL" id="KQ981953">
    <property type="protein sequence ID" value="KYN32316.1"/>
    <property type="molecule type" value="Genomic_DNA"/>
</dbReference>
<feature type="compositionally biased region" description="Basic and acidic residues" evidence="1">
    <location>
        <begin position="10"/>
        <end position="24"/>
    </location>
</feature>